<gene>
    <name evidence="1" type="ORF">IC229_16195</name>
</gene>
<proteinExistence type="predicted"/>
<keyword evidence="2" id="KW-1185">Reference proteome</keyword>
<evidence type="ECO:0000313" key="1">
    <source>
        <dbReference type="EMBL" id="MBD2702194.1"/>
    </source>
</evidence>
<sequence length="124" mass="13687">MLPVITKFVGSILLSASMLTNPTTPKALSFEASAFVTNSNQIRVAINKSPEKAVTVYLRNQDQQILFQENIRKSDVNYAVKMNVDELADGVYELEIKSSEGSIRKQITLATKALKATNRVVALQ</sequence>
<dbReference type="AlphaFoldDB" id="A0A927ANN3"/>
<evidence type="ECO:0000313" key="2">
    <source>
        <dbReference type="Proteomes" id="UP000598820"/>
    </source>
</evidence>
<protein>
    <submittedName>
        <fullName evidence="1">Uncharacterized protein</fullName>
    </submittedName>
</protein>
<dbReference type="Proteomes" id="UP000598820">
    <property type="component" value="Unassembled WGS sequence"/>
</dbReference>
<dbReference type="EMBL" id="JACWZY010000013">
    <property type="protein sequence ID" value="MBD2702194.1"/>
    <property type="molecule type" value="Genomic_DNA"/>
</dbReference>
<name>A0A927ANN3_9BACT</name>
<comment type="caution">
    <text evidence="1">The sequence shown here is derived from an EMBL/GenBank/DDBJ whole genome shotgun (WGS) entry which is preliminary data.</text>
</comment>
<accession>A0A927ANN3</accession>
<organism evidence="1 2">
    <name type="scientific">Spirosoma profusum</name>
    <dbReference type="NCBI Taxonomy" id="2771354"/>
    <lineage>
        <taxon>Bacteria</taxon>
        <taxon>Pseudomonadati</taxon>
        <taxon>Bacteroidota</taxon>
        <taxon>Cytophagia</taxon>
        <taxon>Cytophagales</taxon>
        <taxon>Cytophagaceae</taxon>
        <taxon>Spirosoma</taxon>
    </lineage>
</organism>
<dbReference type="Gene3D" id="2.60.40.3080">
    <property type="match status" value="1"/>
</dbReference>
<reference evidence="1" key="1">
    <citation type="submission" date="2020-09" db="EMBL/GenBank/DDBJ databases">
        <authorList>
            <person name="Kim M.K."/>
        </authorList>
    </citation>
    <scope>NUCLEOTIDE SEQUENCE</scope>
    <source>
        <strain evidence="1">BT702</strain>
    </source>
</reference>
<dbReference type="RefSeq" id="WP_190888045.1">
    <property type="nucleotide sequence ID" value="NZ_JACWZY010000013.1"/>
</dbReference>